<evidence type="ECO:0000313" key="2">
    <source>
        <dbReference type="EMBL" id="SHL91291.1"/>
    </source>
</evidence>
<name>A0A1M7EHM0_9BACL</name>
<dbReference type="Pfam" id="PF13596">
    <property type="entry name" value="PAS_10"/>
    <property type="match status" value="1"/>
</dbReference>
<organism evidence="2 3">
    <name type="scientific">Lacicoccus alkaliphilus DSM 16010</name>
    <dbReference type="NCBI Taxonomy" id="1123231"/>
    <lineage>
        <taxon>Bacteria</taxon>
        <taxon>Bacillati</taxon>
        <taxon>Bacillota</taxon>
        <taxon>Bacilli</taxon>
        <taxon>Bacillales</taxon>
        <taxon>Salinicoccaceae</taxon>
        <taxon>Lacicoccus</taxon>
    </lineage>
</organism>
<evidence type="ECO:0000313" key="3">
    <source>
        <dbReference type="Proteomes" id="UP000184206"/>
    </source>
</evidence>
<proteinExistence type="predicted"/>
<dbReference type="STRING" id="1123231.SAMN02745189_01228"/>
<dbReference type="Proteomes" id="UP000184206">
    <property type="component" value="Unassembled WGS sequence"/>
</dbReference>
<dbReference type="Gene3D" id="1.20.120.520">
    <property type="entry name" value="nmb1532 protein domain like"/>
    <property type="match status" value="1"/>
</dbReference>
<gene>
    <name evidence="2" type="ORF">SAMN02745189_01228</name>
</gene>
<sequence>MKRVQEGVPQADILPDYSTYAETFDLLDVFKAVLELKHTEKGMTVDDIRAFFEMHLHLYGHDVTEIHISGDENHPLHILRRENELFSDTLEIIGYLIEGVEDGEDSLLETLIAEVGRLGELNRHFNRKEKLYFPLLERYGIHALPRTTWKAHDHIRALLKGMKGLLRNTADLDFVHIRQSFNKLKAACRVVVMEEDHLLIPVTQLLFKERDWCAIAVESSAFGYAVDAGDYFKSRRPTVKPLDHTEQLQFGGGYLTAKEANLILNNLPVELTFIDKNGIFKYFNEVVESSEMMFIRTPLSIGRNVANCHPPKSLKKVMYVIRDLKNKVKDSETMWFKKGDQFIHITYKAMFDERDEFMGVLEYVQDIQPFLELPRDMKRNVSR</sequence>
<dbReference type="GO" id="GO:0005886">
    <property type="term" value="C:plasma membrane"/>
    <property type="evidence" value="ECO:0007669"/>
    <property type="project" value="TreeGrafter"/>
</dbReference>
<dbReference type="Pfam" id="PF01814">
    <property type="entry name" value="Hemerythrin"/>
    <property type="match status" value="1"/>
</dbReference>
<accession>A0A1M7EHM0</accession>
<feature type="domain" description="Hemerythrin-like" evidence="1">
    <location>
        <begin position="74"/>
        <end position="201"/>
    </location>
</feature>
<protein>
    <recommendedName>
        <fullName evidence="1">Hemerythrin-like domain-containing protein</fullName>
    </recommendedName>
</protein>
<evidence type="ECO:0000259" key="1">
    <source>
        <dbReference type="Pfam" id="PF01814"/>
    </source>
</evidence>
<dbReference type="PANTHER" id="PTHR39966">
    <property type="entry name" value="BLL2471 PROTEIN-RELATED"/>
    <property type="match status" value="1"/>
</dbReference>
<dbReference type="Gene3D" id="3.30.450.20">
    <property type="entry name" value="PAS domain"/>
    <property type="match status" value="1"/>
</dbReference>
<keyword evidence="3" id="KW-1185">Reference proteome</keyword>
<dbReference type="InterPro" id="IPR012312">
    <property type="entry name" value="Hemerythrin-like"/>
</dbReference>
<dbReference type="PANTHER" id="PTHR39966:SF3">
    <property type="entry name" value="DUF438 DOMAIN-CONTAINING PROTEIN"/>
    <property type="match status" value="1"/>
</dbReference>
<dbReference type="AlphaFoldDB" id="A0A1M7EHM0"/>
<dbReference type="EMBL" id="FRCF01000003">
    <property type="protein sequence ID" value="SHL91291.1"/>
    <property type="molecule type" value="Genomic_DNA"/>
</dbReference>
<reference evidence="2 3" key="1">
    <citation type="submission" date="2016-11" db="EMBL/GenBank/DDBJ databases">
        <authorList>
            <person name="Jaros S."/>
            <person name="Januszkiewicz K."/>
            <person name="Wedrychowicz H."/>
        </authorList>
    </citation>
    <scope>NUCLEOTIDE SEQUENCE [LARGE SCALE GENOMIC DNA]</scope>
    <source>
        <strain evidence="2 3">DSM 16010</strain>
    </source>
</reference>